<dbReference type="Proteomes" id="UP001302745">
    <property type="component" value="Unassembled WGS sequence"/>
</dbReference>
<feature type="compositionally biased region" description="Polar residues" evidence="2">
    <location>
        <begin position="204"/>
        <end position="213"/>
    </location>
</feature>
<evidence type="ECO:0000313" key="3">
    <source>
        <dbReference type="EMBL" id="KAK4156781.1"/>
    </source>
</evidence>
<feature type="compositionally biased region" description="Pro residues" evidence="2">
    <location>
        <begin position="641"/>
        <end position="651"/>
    </location>
</feature>
<reference evidence="3" key="2">
    <citation type="submission" date="2023-05" db="EMBL/GenBank/DDBJ databases">
        <authorList>
            <consortium name="Lawrence Berkeley National Laboratory"/>
            <person name="Steindorff A."/>
            <person name="Hensen N."/>
            <person name="Bonometti L."/>
            <person name="Westerberg I."/>
            <person name="Brannstrom I.O."/>
            <person name="Guillou S."/>
            <person name="Cros-Aarteil S."/>
            <person name="Calhoun S."/>
            <person name="Haridas S."/>
            <person name="Kuo A."/>
            <person name="Mondo S."/>
            <person name="Pangilinan J."/>
            <person name="Riley R."/>
            <person name="Labutti K."/>
            <person name="Andreopoulos B."/>
            <person name="Lipzen A."/>
            <person name="Chen C."/>
            <person name="Yanf M."/>
            <person name="Daum C."/>
            <person name="Ng V."/>
            <person name="Clum A."/>
            <person name="Ohm R."/>
            <person name="Martin F."/>
            <person name="Silar P."/>
            <person name="Natvig D."/>
            <person name="Lalanne C."/>
            <person name="Gautier V."/>
            <person name="Ament-Velasquez S.L."/>
            <person name="Kruys A."/>
            <person name="Hutchinson M.I."/>
            <person name="Powell A.J."/>
            <person name="Barry K."/>
            <person name="Miller A.N."/>
            <person name="Grigoriev I.V."/>
            <person name="Debuchy R."/>
            <person name="Gladieux P."/>
            <person name="Thoren M.H."/>
            <person name="Johannesson H."/>
        </authorList>
    </citation>
    <scope>NUCLEOTIDE SEQUENCE</scope>
    <source>
        <strain evidence="3">CBS 538.74</strain>
    </source>
</reference>
<feature type="compositionally biased region" description="Polar residues" evidence="2">
    <location>
        <begin position="772"/>
        <end position="785"/>
    </location>
</feature>
<dbReference type="EMBL" id="MU856861">
    <property type="protein sequence ID" value="KAK4156781.1"/>
    <property type="molecule type" value="Genomic_DNA"/>
</dbReference>
<accession>A0AAN6VV56</accession>
<feature type="compositionally biased region" description="Low complexity" evidence="2">
    <location>
        <begin position="825"/>
        <end position="840"/>
    </location>
</feature>
<keyword evidence="1" id="KW-0175">Coiled coil</keyword>
<gene>
    <name evidence="3" type="ORF">C8A00DRAFT_12349</name>
</gene>
<feature type="compositionally biased region" description="Polar residues" evidence="2">
    <location>
        <begin position="22"/>
        <end position="35"/>
    </location>
</feature>
<feature type="compositionally biased region" description="Low complexity" evidence="2">
    <location>
        <begin position="339"/>
        <end position="348"/>
    </location>
</feature>
<feature type="compositionally biased region" description="Polar residues" evidence="2">
    <location>
        <begin position="673"/>
        <end position="698"/>
    </location>
</feature>
<feature type="compositionally biased region" description="Pro residues" evidence="2">
    <location>
        <begin position="361"/>
        <end position="377"/>
    </location>
</feature>
<feature type="compositionally biased region" description="Pro residues" evidence="2">
    <location>
        <begin position="403"/>
        <end position="413"/>
    </location>
</feature>
<sequence length="906" mass="95432">MVSFFGLKVGGKKKKSDGKLAQETQPQQWKPTDQNKLGEGQFFGQNLSQPSLAINGSIRSVSRAATSQPGSSGRPSYVNYDTHNLAAASMIDLSTAGPGRPGSQISLHLKPHASDANIRTRFGANNGSSTSLAAPAPGFKARFGANNGSSTTSLATPGPGFGSRPGTPNRAKQWVNPLDVHFVRNVPTGPPTPKSPLVDVQLPATPTTENGETGSVFGEDADDMVDTVMSSVKKREEEAKEAAQREKEMEKQRETARLKMERLERQKSTESNIPTSPPPQPESRYHFTDEPSLQNPVFRGDAEARPGRANSPVRSPPMHQGPPPTGPPTQCLPQPPGQGPARQGPLGPSGESYNGRAARPAGPPIDGPGTGPGPGPRPNGFGPHHSRSHGPQYPGPLAHGAGPRPPGPTPQGPAPNHIRPYRLPTLQGSGPLGALSGELRSPSPPSASGIDGYRSRSPALRSQPSIERRPAVFNPEPEAAVGNGRSTPGPERQWSGPGPLISTLISPSTVASPSGSIRMMSLDDGPVEQFARPIIQNVIAKRDTLTLNTPRQHSLSMKIEELEKTLLNAQQTHQTQKLQGLGASRLSANSSVYSDGIHDDDDDDDGPILSIHPAPLRIAPPVAPPVVAAAAPINRPESPMRGPPRRGPFPRRPGLEEYGVSSAALRTRGGTPTPASRSGSTDNYSSHSSPPSRTNTPQLRHPHWRRDLSQPSPAPTIDPIERSRPSPKVDTGFNFDFGRGPGVGAPPTPDSTTWSLASPVVEMGSAPPPTSEPAQTQAENEQSAKFTRANVPPPLNLKFNFSPDAPSRDPGMGSPAGLWTPPVLSTPVGASTSGGSSVTGNKLVPSPRLISQFPESPLPGDDDRSSFMGIGMARGPSIRETRRPKTAAGGRPPMPGIVDEYGTGFI</sequence>
<evidence type="ECO:0000313" key="4">
    <source>
        <dbReference type="Proteomes" id="UP001302745"/>
    </source>
</evidence>
<feature type="region of interest" description="Disordered" evidence="2">
    <location>
        <begin position="593"/>
        <end position="619"/>
    </location>
</feature>
<keyword evidence="4" id="KW-1185">Reference proteome</keyword>
<organism evidence="3 4">
    <name type="scientific">Chaetomidium leptoderma</name>
    <dbReference type="NCBI Taxonomy" id="669021"/>
    <lineage>
        <taxon>Eukaryota</taxon>
        <taxon>Fungi</taxon>
        <taxon>Dikarya</taxon>
        <taxon>Ascomycota</taxon>
        <taxon>Pezizomycotina</taxon>
        <taxon>Sordariomycetes</taxon>
        <taxon>Sordariomycetidae</taxon>
        <taxon>Sordariales</taxon>
        <taxon>Chaetomiaceae</taxon>
        <taxon>Chaetomidium</taxon>
    </lineage>
</organism>
<dbReference type="AlphaFoldDB" id="A0AAN6VV56"/>
<feature type="compositionally biased region" description="Basic and acidic residues" evidence="2">
    <location>
        <begin position="233"/>
        <end position="268"/>
    </location>
</feature>
<proteinExistence type="predicted"/>
<evidence type="ECO:0000256" key="2">
    <source>
        <dbReference type="SAM" id="MobiDB-lite"/>
    </source>
</evidence>
<feature type="region of interest" description="Disordered" evidence="2">
    <location>
        <begin position="1"/>
        <end position="44"/>
    </location>
</feature>
<feature type="region of interest" description="Disordered" evidence="2">
    <location>
        <begin position="631"/>
        <end position="906"/>
    </location>
</feature>
<feature type="region of interest" description="Disordered" evidence="2">
    <location>
        <begin position="186"/>
        <end position="512"/>
    </location>
</feature>
<evidence type="ECO:0000256" key="1">
    <source>
        <dbReference type="SAM" id="Coils"/>
    </source>
</evidence>
<feature type="coiled-coil region" evidence="1">
    <location>
        <begin position="552"/>
        <end position="579"/>
    </location>
</feature>
<comment type="caution">
    <text evidence="3">The sequence shown here is derived from an EMBL/GenBank/DDBJ whole genome shotgun (WGS) entry which is preliminary data.</text>
</comment>
<feature type="compositionally biased region" description="Polar residues" evidence="2">
    <location>
        <begin position="503"/>
        <end position="512"/>
    </location>
</feature>
<reference evidence="3" key="1">
    <citation type="journal article" date="2023" name="Mol. Phylogenet. Evol.">
        <title>Genome-scale phylogeny and comparative genomics of the fungal order Sordariales.</title>
        <authorList>
            <person name="Hensen N."/>
            <person name="Bonometti L."/>
            <person name="Westerberg I."/>
            <person name="Brannstrom I.O."/>
            <person name="Guillou S."/>
            <person name="Cros-Aarteil S."/>
            <person name="Calhoun S."/>
            <person name="Haridas S."/>
            <person name="Kuo A."/>
            <person name="Mondo S."/>
            <person name="Pangilinan J."/>
            <person name="Riley R."/>
            <person name="LaButti K."/>
            <person name="Andreopoulos B."/>
            <person name="Lipzen A."/>
            <person name="Chen C."/>
            <person name="Yan M."/>
            <person name="Daum C."/>
            <person name="Ng V."/>
            <person name="Clum A."/>
            <person name="Steindorff A."/>
            <person name="Ohm R.A."/>
            <person name="Martin F."/>
            <person name="Silar P."/>
            <person name="Natvig D.O."/>
            <person name="Lalanne C."/>
            <person name="Gautier V."/>
            <person name="Ament-Velasquez S.L."/>
            <person name="Kruys A."/>
            <person name="Hutchinson M.I."/>
            <person name="Powell A.J."/>
            <person name="Barry K."/>
            <person name="Miller A.N."/>
            <person name="Grigoriev I.V."/>
            <person name="Debuchy R."/>
            <person name="Gladieux P."/>
            <person name="Hiltunen Thoren M."/>
            <person name="Johannesson H."/>
        </authorList>
    </citation>
    <scope>NUCLEOTIDE SEQUENCE</scope>
    <source>
        <strain evidence="3">CBS 538.74</strain>
    </source>
</reference>
<feature type="compositionally biased region" description="Low complexity" evidence="2">
    <location>
        <begin position="631"/>
        <end position="640"/>
    </location>
</feature>
<name>A0AAN6VV56_9PEZI</name>
<protein>
    <submittedName>
        <fullName evidence="3">Uncharacterized protein</fullName>
    </submittedName>
</protein>
<feature type="compositionally biased region" description="Polar residues" evidence="2">
    <location>
        <begin position="146"/>
        <end position="155"/>
    </location>
</feature>
<feature type="region of interest" description="Disordered" evidence="2">
    <location>
        <begin position="145"/>
        <end position="166"/>
    </location>
</feature>